<proteinExistence type="predicted"/>
<sequence length="72" mass="7693">MNAGDRTVGIGRVGDALNVNVTFRRRGNANGLAVCLQSAAGVVEKRLPLSRRQRRFVASHAFGRAAAKDDAE</sequence>
<name>A0A518HH84_9BACT</name>
<dbReference type="AlphaFoldDB" id="A0A518HH84"/>
<dbReference type="Proteomes" id="UP000319004">
    <property type="component" value="Chromosome"/>
</dbReference>
<dbReference type="KEGG" id="snep:Enr13x_00110"/>
<evidence type="ECO:0000313" key="1">
    <source>
        <dbReference type="EMBL" id="QDV40205.1"/>
    </source>
</evidence>
<organism evidence="1 2">
    <name type="scientific">Stieleria neptunia</name>
    <dbReference type="NCBI Taxonomy" id="2527979"/>
    <lineage>
        <taxon>Bacteria</taxon>
        <taxon>Pseudomonadati</taxon>
        <taxon>Planctomycetota</taxon>
        <taxon>Planctomycetia</taxon>
        <taxon>Pirellulales</taxon>
        <taxon>Pirellulaceae</taxon>
        <taxon>Stieleria</taxon>
    </lineage>
</organism>
<protein>
    <submittedName>
        <fullName evidence="1">Uncharacterized protein</fullName>
    </submittedName>
</protein>
<evidence type="ECO:0000313" key="2">
    <source>
        <dbReference type="Proteomes" id="UP000319004"/>
    </source>
</evidence>
<keyword evidence="2" id="KW-1185">Reference proteome</keyword>
<dbReference type="EMBL" id="CP037423">
    <property type="protein sequence ID" value="QDV40205.1"/>
    <property type="molecule type" value="Genomic_DNA"/>
</dbReference>
<reference evidence="1 2" key="1">
    <citation type="submission" date="2019-03" db="EMBL/GenBank/DDBJ databases">
        <title>Deep-cultivation of Planctomycetes and their phenomic and genomic characterization uncovers novel biology.</title>
        <authorList>
            <person name="Wiegand S."/>
            <person name="Jogler M."/>
            <person name="Boedeker C."/>
            <person name="Pinto D."/>
            <person name="Vollmers J."/>
            <person name="Rivas-Marin E."/>
            <person name="Kohn T."/>
            <person name="Peeters S.H."/>
            <person name="Heuer A."/>
            <person name="Rast P."/>
            <person name="Oberbeckmann S."/>
            <person name="Bunk B."/>
            <person name="Jeske O."/>
            <person name="Meyerdierks A."/>
            <person name="Storesund J.E."/>
            <person name="Kallscheuer N."/>
            <person name="Luecker S."/>
            <person name="Lage O.M."/>
            <person name="Pohl T."/>
            <person name="Merkel B.J."/>
            <person name="Hornburger P."/>
            <person name="Mueller R.-W."/>
            <person name="Bruemmer F."/>
            <person name="Labrenz M."/>
            <person name="Spormann A.M."/>
            <person name="Op den Camp H."/>
            <person name="Overmann J."/>
            <person name="Amann R."/>
            <person name="Jetten M.S.M."/>
            <person name="Mascher T."/>
            <person name="Medema M.H."/>
            <person name="Devos D.P."/>
            <person name="Kaster A.-K."/>
            <person name="Ovreas L."/>
            <person name="Rohde M."/>
            <person name="Galperin M.Y."/>
            <person name="Jogler C."/>
        </authorList>
    </citation>
    <scope>NUCLEOTIDE SEQUENCE [LARGE SCALE GENOMIC DNA]</scope>
    <source>
        <strain evidence="1 2">Enr13</strain>
    </source>
</reference>
<gene>
    <name evidence="1" type="ORF">Enr13x_00110</name>
</gene>
<accession>A0A518HH84</accession>